<evidence type="ECO:0000256" key="8">
    <source>
        <dbReference type="ARBA" id="ARBA00022692"/>
    </source>
</evidence>
<evidence type="ECO:0000256" key="15">
    <source>
        <dbReference type="ARBA" id="ARBA00023136"/>
    </source>
</evidence>
<comment type="catalytic activity">
    <reaction evidence="18">
        <text>L-threonyl-[protein] + ATP = O-phospho-L-threonyl-[protein] + ADP + H(+)</text>
        <dbReference type="Rhea" id="RHEA:46608"/>
        <dbReference type="Rhea" id="RHEA-COMP:11060"/>
        <dbReference type="Rhea" id="RHEA-COMP:11605"/>
        <dbReference type="ChEBI" id="CHEBI:15378"/>
        <dbReference type="ChEBI" id="CHEBI:30013"/>
        <dbReference type="ChEBI" id="CHEBI:30616"/>
        <dbReference type="ChEBI" id="CHEBI:61977"/>
        <dbReference type="ChEBI" id="CHEBI:456216"/>
        <dbReference type="EC" id="2.7.11.1"/>
    </reaction>
</comment>
<dbReference type="GO" id="GO:0004674">
    <property type="term" value="F:protein serine/threonine kinase activity"/>
    <property type="evidence" value="ECO:0007669"/>
    <property type="project" value="UniProtKB-KW"/>
</dbReference>
<dbReference type="PROSITE" id="PS50011">
    <property type="entry name" value="PROTEIN_KINASE_DOM"/>
    <property type="match status" value="1"/>
</dbReference>
<evidence type="ECO:0000256" key="4">
    <source>
        <dbReference type="ARBA" id="ARBA00022527"/>
    </source>
</evidence>
<keyword evidence="10" id="KW-0677">Repeat</keyword>
<dbReference type="GO" id="GO:0005524">
    <property type="term" value="F:ATP binding"/>
    <property type="evidence" value="ECO:0007669"/>
    <property type="project" value="UniProtKB-KW"/>
</dbReference>
<keyword evidence="6" id="KW-0433">Leucine-rich repeat</keyword>
<dbReference type="SMART" id="SM00220">
    <property type="entry name" value="S_TKc"/>
    <property type="match status" value="1"/>
</dbReference>
<dbReference type="InterPro" id="IPR008271">
    <property type="entry name" value="Ser/Thr_kinase_AS"/>
</dbReference>
<dbReference type="AlphaFoldDB" id="A0A5J5C621"/>
<evidence type="ECO:0000256" key="9">
    <source>
        <dbReference type="ARBA" id="ARBA00022729"/>
    </source>
</evidence>
<dbReference type="OrthoDB" id="1103805at2759"/>
<gene>
    <name evidence="22" type="ORF">F0562_001076</name>
</gene>
<dbReference type="InterPro" id="IPR011009">
    <property type="entry name" value="Kinase-like_dom_sf"/>
</dbReference>
<dbReference type="Gene3D" id="3.30.200.20">
    <property type="entry name" value="Phosphorylase Kinase, domain 1"/>
    <property type="match status" value="1"/>
</dbReference>
<evidence type="ECO:0000256" key="11">
    <source>
        <dbReference type="ARBA" id="ARBA00022741"/>
    </source>
</evidence>
<keyword evidence="12" id="KW-0418">Kinase</keyword>
<keyword evidence="15" id="KW-0472">Membrane</keyword>
<keyword evidence="7" id="KW-0808">Transferase</keyword>
<evidence type="ECO:0000259" key="21">
    <source>
        <dbReference type="PROSITE" id="PS50011"/>
    </source>
</evidence>
<keyword evidence="4" id="KW-0723">Serine/threonine-protein kinase</keyword>
<dbReference type="PANTHER" id="PTHR48055">
    <property type="entry name" value="LEUCINE-RICH REPEAT RECEPTOR PROTEIN KINASE EMS1"/>
    <property type="match status" value="1"/>
</dbReference>
<keyword evidence="17" id="KW-0325">Glycoprotein</keyword>
<dbReference type="Gene3D" id="1.10.510.10">
    <property type="entry name" value="Transferase(Phosphotransferase) domain 1"/>
    <property type="match status" value="1"/>
</dbReference>
<dbReference type="InterPro" id="IPR000719">
    <property type="entry name" value="Prot_kinase_dom"/>
</dbReference>
<keyword evidence="13" id="KW-0067">ATP-binding</keyword>
<evidence type="ECO:0000256" key="13">
    <source>
        <dbReference type="ARBA" id="ARBA00022840"/>
    </source>
</evidence>
<evidence type="ECO:0000256" key="5">
    <source>
        <dbReference type="ARBA" id="ARBA00022553"/>
    </source>
</evidence>
<evidence type="ECO:0000256" key="19">
    <source>
        <dbReference type="ARBA" id="ARBA00048679"/>
    </source>
</evidence>
<sequence>MAECQALKNIRHRNLVKVITACSSTDFRGNEFKALVYEFMPNGSLEQWLHPEAGQARWRNLDLLRRINIAIDVASALHYLHHQCQTPIVHCDLKPSNVLLDNDLTAHVSDFGLARILSNSNKDTILNHFSSAGIKGTIGYAAPEYGMGGGVSTHGDVYSYGILLLEMFTGKRPTNELFKDDLNLHNFAKTVLPGRVMQIVDQSLQSQEITEKSSFSSWRGCSGQQFDCLTSIIQLGVICSAQSPRDRMSMREVSLQLFSIKDKLLQSGMSSGSPAVRSLSFSEPCEGERSL</sequence>
<dbReference type="Pfam" id="PF00069">
    <property type="entry name" value="Pkinase"/>
    <property type="match status" value="1"/>
</dbReference>
<keyword evidence="9" id="KW-0732">Signal</keyword>
<evidence type="ECO:0000256" key="17">
    <source>
        <dbReference type="ARBA" id="ARBA00023180"/>
    </source>
</evidence>
<dbReference type="EC" id="2.7.11.1" evidence="2"/>
<evidence type="ECO:0000256" key="18">
    <source>
        <dbReference type="ARBA" id="ARBA00047899"/>
    </source>
</evidence>
<evidence type="ECO:0000256" key="12">
    <source>
        <dbReference type="ARBA" id="ARBA00022777"/>
    </source>
</evidence>
<dbReference type="FunFam" id="1.10.510.10:FF:000358">
    <property type="entry name" value="Putative leucine-rich repeat receptor-like serine/threonine-protein kinase"/>
    <property type="match status" value="1"/>
</dbReference>
<keyword evidence="8" id="KW-0812">Transmembrane</keyword>
<keyword evidence="3" id="KW-1003">Cell membrane</keyword>
<organism evidence="22 23">
    <name type="scientific">Nyssa sinensis</name>
    <dbReference type="NCBI Taxonomy" id="561372"/>
    <lineage>
        <taxon>Eukaryota</taxon>
        <taxon>Viridiplantae</taxon>
        <taxon>Streptophyta</taxon>
        <taxon>Embryophyta</taxon>
        <taxon>Tracheophyta</taxon>
        <taxon>Spermatophyta</taxon>
        <taxon>Magnoliopsida</taxon>
        <taxon>eudicotyledons</taxon>
        <taxon>Gunneridae</taxon>
        <taxon>Pentapetalae</taxon>
        <taxon>asterids</taxon>
        <taxon>Cornales</taxon>
        <taxon>Nyssaceae</taxon>
        <taxon>Nyssa</taxon>
    </lineage>
</organism>
<name>A0A5J5C621_9ASTE</name>
<evidence type="ECO:0000256" key="16">
    <source>
        <dbReference type="ARBA" id="ARBA00023170"/>
    </source>
</evidence>
<reference evidence="22 23" key="1">
    <citation type="submission" date="2019-09" db="EMBL/GenBank/DDBJ databases">
        <title>A chromosome-level genome assembly of the Chinese tupelo Nyssa sinensis.</title>
        <authorList>
            <person name="Yang X."/>
            <person name="Kang M."/>
            <person name="Yang Y."/>
            <person name="Xiong H."/>
            <person name="Wang M."/>
            <person name="Zhang Z."/>
            <person name="Wang Z."/>
            <person name="Wu H."/>
            <person name="Ma T."/>
            <person name="Liu J."/>
            <person name="Xi Z."/>
        </authorList>
    </citation>
    <scope>NUCLEOTIDE SEQUENCE [LARGE SCALE GENOMIC DNA]</scope>
    <source>
        <strain evidence="22">J267</strain>
        <tissue evidence="22">Leaf</tissue>
    </source>
</reference>
<evidence type="ECO:0000256" key="10">
    <source>
        <dbReference type="ARBA" id="ARBA00022737"/>
    </source>
</evidence>
<evidence type="ECO:0000313" key="23">
    <source>
        <dbReference type="Proteomes" id="UP000325577"/>
    </source>
</evidence>
<dbReference type="PROSITE" id="PS00108">
    <property type="entry name" value="PROTEIN_KINASE_ST"/>
    <property type="match status" value="1"/>
</dbReference>
<keyword evidence="23" id="KW-1185">Reference proteome</keyword>
<proteinExistence type="predicted"/>
<dbReference type="InterPro" id="IPR051564">
    <property type="entry name" value="LRR_receptor-like_kinase"/>
</dbReference>
<evidence type="ECO:0000256" key="3">
    <source>
        <dbReference type="ARBA" id="ARBA00022475"/>
    </source>
</evidence>
<keyword evidence="14" id="KW-1133">Transmembrane helix</keyword>
<evidence type="ECO:0000256" key="1">
    <source>
        <dbReference type="ARBA" id="ARBA00004162"/>
    </source>
</evidence>
<keyword evidence="11" id="KW-0547">Nucleotide-binding</keyword>
<comment type="catalytic activity">
    <reaction evidence="19">
        <text>L-seryl-[protein] + ATP = O-phospho-L-seryl-[protein] + ADP + H(+)</text>
        <dbReference type="Rhea" id="RHEA:17989"/>
        <dbReference type="Rhea" id="RHEA-COMP:9863"/>
        <dbReference type="Rhea" id="RHEA-COMP:11604"/>
        <dbReference type="ChEBI" id="CHEBI:15378"/>
        <dbReference type="ChEBI" id="CHEBI:29999"/>
        <dbReference type="ChEBI" id="CHEBI:30616"/>
        <dbReference type="ChEBI" id="CHEBI:83421"/>
        <dbReference type="ChEBI" id="CHEBI:456216"/>
        <dbReference type="EC" id="2.7.11.1"/>
    </reaction>
</comment>
<feature type="domain" description="Protein kinase" evidence="21">
    <location>
        <begin position="1"/>
        <end position="265"/>
    </location>
</feature>
<dbReference type="EMBL" id="CM018031">
    <property type="protein sequence ID" value="KAA8549392.1"/>
    <property type="molecule type" value="Genomic_DNA"/>
</dbReference>
<dbReference type="SUPFAM" id="SSF56112">
    <property type="entry name" value="Protein kinase-like (PK-like)"/>
    <property type="match status" value="1"/>
</dbReference>
<keyword evidence="5" id="KW-0597">Phosphoprotein</keyword>
<evidence type="ECO:0000256" key="14">
    <source>
        <dbReference type="ARBA" id="ARBA00022989"/>
    </source>
</evidence>
<comment type="subcellular location">
    <subcellularLocation>
        <location evidence="1">Cell membrane</location>
        <topology evidence="1">Single-pass membrane protein</topology>
    </subcellularLocation>
</comment>
<evidence type="ECO:0000256" key="7">
    <source>
        <dbReference type="ARBA" id="ARBA00022679"/>
    </source>
</evidence>
<evidence type="ECO:0000313" key="22">
    <source>
        <dbReference type="EMBL" id="KAA8549392.1"/>
    </source>
</evidence>
<evidence type="ECO:0000256" key="6">
    <source>
        <dbReference type="ARBA" id="ARBA00022614"/>
    </source>
</evidence>
<dbReference type="Proteomes" id="UP000325577">
    <property type="component" value="Linkage Group LG0"/>
</dbReference>
<dbReference type="PANTHER" id="PTHR48055:SF55">
    <property type="entry name" value="PROTEIN KINASE DOMAIN-CONTAINING PROTEIN"/>
    <property type="match status" value="1"/>
</dbReference>
<dbReference type="GO" id="GO:0005886">
    <property type="term" value="C:plasma membrane"/>
    <property type="evidence" value="ECO:0007669"/>
    <property type="project" value="UniProtKB-SubCell"/>
</dbReference>
<keyword evidence="16" id="KW-0675">Receptor</keyword>
<evidence type="ECO:0000256" key="20">
    <source>
        <dbReference type="SAM" id="MobiDB-lite"/>
    </source>
</evidence>
<evidence type="ECO:0000256" key="2">
    <source>
        <dbReference type="ARBA" id="ARBA00012513"/>
    </source>
</evidence>
<accession>A0A5J5C621</accession>
<protein>
    <recommendedName>
        <fullName evidence="2">non-specific serine/threonine protein kinase</fullName>
        <ecNumber evidence="2">2.7.11.1</ecNumber>
    </recommendedName>
</protein>
<feature type="region of interest" description="Disordered" evidence="20">
    <location>
        <begin position="268"/>
        <end position="291"/>
    </location>
</feature>